<name>A0A4Z2H543_9TELE</name>
<dbReference type="Proteomes" id="UP000314294">
    <property type="component" value="Unassembled WGS sequence"/>
</dbReference>
<sequence>MWRWRAATRNEIADGELSCVPERVPPPPTEILASTTGKNRRASHLTCIACVNTRRDKRVLSQRRPRGARHRAHGNHQEEKPSLLRFLDNEDGCNEYWVKNLN</sequence>
<accession>A0A4Z2H543</accession>
<comment type="caution">
    <text evidence="2">The sequence shown here is derived from an EMBL/GenBank/DDBJ whole genome shotgun (WGS) entry which is preliminary data.</text>
</comment>
<gene>
    <name evidence="2" type="ORF">EYF80_028766</name>
</gene>
<protein>
    <submittedName>
        <fullName evidence="2">Uncharacterized protein</fullName>
    </submittedName>
</protein>
<evidence type="ECO:0000256" key="1">
    <source>
        <dbReference type="SAM" id="MobiDB-lite"/>
    </source>
</evidence>
<feature type="region of interest" description="Disordered" evidence="1">
    <location>
        <begin position="18"/>
        <end position="38"/>
    </location>
</feature>
<feature type="compositionally biased region" description="Basic residues" evidence="1">
    <location>
        <begin position="58"/>
        <end position="74"/>
    </location>
</feature>
<dbReference type="EMBL" id="SRLO01000323">
    <property type="protein sequence ID" value="TNN60988.1"/>
    <property type="molecule type" value="Genomic_DNA"/>
</dbReference>
<organism evidence="2 3">
    <name type="scientific">Liparis tanakae</name>
    <name type="common">Tanaka's snailfish</name>
    <dbReference type="NCBI Taxonomy" id="230148"/>
    <lineage>
        <taxon>Eukaryota</taxon>
        <taxon>Metazoa</taxon>
        <taxon>Chordata</taxon>
        <taxon>Craniata</taxon>
        <taxon>Vertebrata</taxon>
        <taxon>Euteleostomi</taxon>
        <taxon>Actinopterygii</taxon>
        <taxon>Neopterygii</taxon>
        <taxon>Teleostei</taxon>
        <taxon>Neoteleostei</taxon>
        <taxon>Acanthomorphata</taxon>
        <taxon>Eupercaria</taxon>
        <taxon>Perciformes</taxon>
        <taxon>Cottioidei</taxon>
        <taxon>Cottales</taxon>
        <taxon>Liparidae</taxon>
        <taxon>Liparis</taxon>
    </lineage>
</organism>
<reference evidence="2 3" key="1">
    <citation type="submission" date="2019-03" db="EMBL/GenBank/DDBJ databases">
        <title>First draft genome of Liparis tanakae, snailfish: a comprehensive survey of snailfish specific genes.</title>
        <authorList>
            <person name="Kim W."/>
            <person name="Song I."/>
            <person name="Jeong J.-H."/>
            <person name="Kim D."/>
            <person name="Kim S."/>
            <person name="Ryu S."/>
            <person name="Song J.Y."/>
            <person name="Lee S.K."/>
        </authorList>
    </citation>
    <scope>NUCLEOTIDE SEQUENCE [LARGE SCALE GENOMIC DNA]</scope>
    <source>
        <tissue evidence="2">Muscle</tissue>
    </source>
</reference>
<evidence type="ECO:0000313" key="2">
    <source>
        <dbReference type="EMBL" id="TNN60988.1"/>
    </source>
</evidence>
<proteinExistence type="predicted"/>
<feature type="region of interest" description="Disordered" evidence="1">
    <location>
        <begin position="58"/>
        <end position="83"/>
    </location>
</feature>
<keyword evidence="3" id="KW-1185">Reference proteome</keyword>
<evidence type="ECO:0000313" key="3">
    <source>
        <dbReference type="Proteomes" id="UP000314294"/>
    </source>
</evidence>
<dbReference type="AlphaFoldDB" id="A0A4Z2H543"/>